<comment type="caution">
    <text evidence="2">The sequence shown here is derived from an EMBL/GenBank/DDBJ whole genome shotgun (WGS) entry which is preliminary data.</text>
</comment>
<protein>
    <submittedName>
        <fullName evidence="2">Uncharacterized protein</fullName>
    </submittedName>
</protein>
<evidence type="ECO:0000313" key="2">
    <source>
        <dbReference type="EMBL" id="CAJ0732078.1"/>
    </source>
</evidence>
<accession>A0ABN9I8D7</accession>
<keyword evidence="3" id="KW-1185">Reference proteome</keyword>
<organism evidence="2 3">
    <name type="scientific">Ralstonia pickettii</name>
    <name type="common">Burkholderia pickettii</name>
    <dbReference type="NCBI Taxonomy" id="329"/>
    <lineage>
        <taxon>Bacteria</taxon>
        <taxon>Pseudomonadati</taxon>
        <taxon>Pseudomonadota</taxon>
        <taxon>Betaproteobacteria</taxon>
        <taxon>Burkholderiales</taxon>
        <taxon>Burkholderiaceae</taxon>
        <taxon>Ralstonia</taxon>
    </lineage>
</organism>
<name>A0ABN9I8D7_RALPI</name>
<dbReference type="Proteomes" id="UP001189303">
    <property type="component" value="Unassembled WGS sequence"/>
</dbReference>
<feature type="compositionally biased region" description="Polar residues" evidence="1">
    <location>
        <begin position="165"/>
        <end position="174"/>
    </location>
</feature>
<sequence>MKKATRERQSTPREWQNVDQHRAILCLRFCGANRYFFAGDAASFSVCSPAVNCHPGRLPALRFGPGSRAAHRARLCLSRPASGGLPSLTLPLASQRCTPCCGAPSRSAVRRAAATTAPGPDPRQRCALSRVWLVLSRPLPRRARVPASAAPARYAHCHVGRFSAPSKTGSTQPVSRVCIPPQPPHLG</sequence>
<dbReference type="EMBL" id="CATWFT010000025">
    <property type="protein sequence ID" value="CAJ0732078.1"/>
    <property type="molecule type" value="Genomic_DNA"/>
</dbReference>
<evidence type="ECO:0000313" key="3">
    <source>
        <dbReference type="Proteomes" id="UP001189303"/>
    </source>
</evidence>
<reference evidence="2 3" key="1">
    <citation type="submission" date="2023-07" db="EMBL/GenBank/DDBJ databases">
        <authorList>
            <person name="Peeters C."/>
        </authorList>
    </citation>
    <scope>NUCLEOTIDE SEQUENCE [LARGE SCALE GENOMIC DNA]</scope>
    <source>
        <strain evidence="2 3">R-38712</strain>
    </source>
</reference>
<feature type="region of interest" description="Disordered" evidence="1">
    <location>
        <begin position="165"/>
        <end position="187"/>
    </location>
</feature>
<gene>
    <name evidence="2" type="ORF">R38712_04920</name>
</gene>
<proteinExistence type="predicted"/>
<evidence type="ECO:0000256" key="1">
    <source>
        <dbReference type="SAM" id="MobiDB-lite"/>
    </source>
</evidence>